<name>A0ABS9VGI5_9BACT</name>
<proteinExistence type="predicted"/>
<dbReference type="RefSeq" id="WP_241414431.1">
    <property type="nucleotide sequence ID" value="NZ_JAKZGO010000024.1"/>
</dbReference>
<gene>
    <name evidence="1" type="ORF">MM213_18770</name>
</gene>
<dbReference type="EMBL" id="JAKZGO010000024">
    <property type="protein sequence ID" value="MCH7415552.1"/>
    <property type="molecule type" value="Genomic_DNA"/>
</dbReference>
<reference evidence="1" key="1">
    <citation type="submission" date="2022-03" db="EMBL/GenBank/DDBJ databases">
        <title>De novo assembled genomes of Belliella spp. (Cyclobacteriaceae) strains.</title>
        <authorList>
            <person name="Szabo A."/>
            <person name="Korponai K."/>
            <person name="Felfoldi T."/>
        </authorList>
    </citation>
    <scope>NUCLEOTIDE SEQUENCE</scope>
    <source>
        <strain evidence="1">DSM 111903</strain>
    </source>
</reference>
<accession>A0ABS9VGI5</accession>
<evidence type="ECO:0000313" key="1">
    <source>
        <dbReference type="EMBL" id="MCH7415552.1"/>
    </source>
</evidence>
<evidence type="ECO:0000313" key="2">
    <source>
        <dbReference type="Proteomes" id="UP001165430"/>
    </source>
</evidence>
<dbReference type="Proteomes" id="UP001165430">
    <property type="component" value="Unassembled WGS sequence"/>
</dbReference>
<keyword evidence="2" id="KW-1185">Reference proteome</keyword>
<organism evidence="1 2">
    <name type="scientific">Belliella alkalica</name>
    <dbReference type="NCBI Taxonomy" id="1730871"/>
    <lineage>
        <taxon>Bacteria</taxon>
        <taxon>Pseudomonadati</taxon>
        <taxon>Bacteroidota</taxon>
        <taxon>Cytophagia</taxon>
        <taxon>Cytophagales</taxon>
        <taxon>Cyclobacteriaceae</taxon>
        <taxon>Belliella</taxon>
    </lineage>
</organism>
<sequence length="184" mass="21516">MEESEKIDIELIKNIKLFEDIQAQKNIFLNLFTEIANQFSQSILIQAFVNSKGTKVSQGINLENCPYQVLDIFRDFDRNNGYNIRILNWWGHGLYILIQFGKNTAENHKTDIEIKFKEFNVGLASNAYDYKEILSSNQTLDSINLINHIKEFDGLLIFNKIPYNQSVENLKFDLLEKIKFILDK</sequence>
<comment type="caution">
    <text evidence="1">The sequence shown here is derived from an EMBL/GenBank/DDBJ whole genome shotgun (WGS) entry which is preliminary data.</text>
</comment>
<protein>
    <submittedName>
        <fullName evidence="1">Uncharacterized protein</fullName>
    </submittedName>
</protein>